<dbReference type="Gene3D" id="3.40.50.620">
    <property type="entry name" value="HUPs"/>
    <property type="match status" value="1"/>
</dbReference>
<evidence type="ECO:0000256" key="1">
    <source>
        <dbReference type="ARBA" id="ARBA00005187"/>
    </source>
</evidence>
<evidence type="ECO:0000313" key="14">
    <source>
        <dbReference type="Proteomes" id="UP000184278"/>
    </source>
</evidence>
<gene>
    <name evidence="13" type="ORF">SAMN02745229_01328</name>
</gene>
<evidence type="ECO:0000256" key="11">
    <source>
        <dbReference type="PIRSR" id="PIRSR001589-3"/>
    </source>
</evidence>
<keyword evidence="6 9" id="KW-0061">Asparagine biosynthesis</keyword>
<dbReference type="InterPro" id="IPR006426">
    <property type="entry name" value="Asn_synth_AEB"/>
</dbReference>
<keyword evidence="14" id="KW-1185">Reference proteome</keyword>
<dbReference type="PROSITE" id="PS51278">
    <property type="entry name" value="GATASE_TYPE_2"/>
    <property type="match status" value="1"/>
</dbReference>
<feature type="binding site" evidence="10">
    <location>
        <position position="104"/>
    </location>
    <ligand>
        <name>L-glutamine</name>
        <dbReference type="ChEBI" id="CHEBI:58359"/>
    </ligand>
</feature>
<keyword evidence="7 9" id="KW-0315">Glutamine amidotransferase</keyword>
<dbReference type="STRING" id="1121131.SAMN02745229_01328"/>
<dbReference type="Pfam" id="PF13522">
    <property type="entry name" value="GATase_6"/>
    <property type="match status" value="1"/>
</dbReference>
<evidence type="ECO:0000256" key="10">
    <source>
        <dbReference type="PIRSR" id="PIRSR001589-2"/>
    </source>
</evidence>
<dbReference type="InterPro" id="IPR029055">
    <property type="entry name" value="Ntn_hydrolases_N"/>
</dbReference>
<comment type="similarity">
    <text evidence="2">Belongs to the asparagine synthetase family.</text>
</comment>
<dbReference type="Proteomes" id="UP000184278">
    <property type="component" value="Unassembled WGS sequence"/>
</dbReference>
<dbReference type="GO" id="GO:0004066">
    <property type="term" value="F:asparagine synthase (glutamine-hydrolyzing) activity"/>
    <property type="evidence" value="ECO:0007669"/>
    <property type="project" value="UniProtKB-EC"/>
</dbReference>
<evidence type="ECO:0000256" key="3">
    <source>
        <dbReference type="ARBA" id="ARBA00012737"/>
    </source>
</evidence>
<evidence type="ECO:0000256" key="5">
    <source>
        <dbReference type="ARBA" id="ARBA00022840"/>
    </source>
</evidence>
<feature type="site" description="Important for beta-aspartyl-AMP intermediate formation" evidence="11">
    <location>
        <position position="425"/>
    </location>
</feature>
<comment type="pathway">
    <text evidence="1">Amino-acid biosynthesis; L-asparagine biosynthesis; L-asparagine from L-aspartate (L-Gln route): step 1/1.</text>
</comment>
<dbReference type="SUPFAM" id="SSF52402">
    <property type="entry name" value="Adenine nucleotide alpha hydrolases-like"/>
    <property type="match status" value="1"/>
</dbReference>
<comment type="catalytic activity">
    <reaction evidence="8">
        <text>L-aspartate + L-glutamine + ATP + H2O = L-asparagine + L-glutamate + AMP + diphosphate + H(+)</text>
        <dbReference type="Rhea" id="RHEA:12228"/>
        <dbReference type="ChEBI" id="CHEBI:15377"/>
        <dbReference type="ChEBI" id="CHEBI:15378"/>
        <dbReference type="ChEBI" id="CHEBI:29985"/>
        <dbReference type="ChEBI" id="CHEBI:29991"/>
        <dbReference type="ChEBI" id="CHEBI:30616"/>
        <dbReference type="ChEBI" id="CHEBI:33019"/>
        <dbReference type="ChEBI" id="CHEBI:58048"/>
        <dbReference type="ChEBI" id="CHEBI:58359"/>
        <dbReference type="ChEBI" id="CHEBI:456215"/>
        <dbReference type="EC" id="6.3.5.4"/>
    </reaction>
</comment>
<dbReference type="InterPro" id="IPR017932">
    <property type="entry name" value="GATase_2_dom"/>
</dbReference>
<feature type="domain" description="Glutamine amidotransferase type-2" evidence="12">
    <location>
        <begin position="2"/>
        <end position="219"/>
    </location>
</feature>
<dbReference type="Pfam" id="PF00733">
    <property type="entry name" value="Asn_synthase"/>
    <property type="match status" value="1"/>
</dbReference>
<feature type="active site" description="For GATase activity" evidence="9">
    <location>
        <position position="2"/>
    </location>
</feature>
<dbReference type="PANTHER" id="PTHR43284:SF1">
    <property type="entry name" value="ASPARAGINE SYNTHETASE"/>
    <property type="match status" value="1"/>
</dbReference>
<dbReference type="GO" id="GO:0005524">
    <property type="term" value="F:ATP binding"/>
    <property type="evidence" value="ECO:0007669"/>
    <property type="project" value="UniProtKB-KW"/>
</dbReference>
<dbReference type="GO" id="GO:0005829">
    <property type="term" value="C:cytosol"/>
    <property type="evidence" value="ECO:0007669"/>
    <property type="project" value="TreeGrafter"/>
</dbReference>
<protein>
    <recommendedName>
        <fullName evidence="3">asparagine synthase (glutamine-hydrolyzing)</fullName>
        <ecNumber evidence="3">6.3.5.4</ecNumber>
    </recommendedName>
</protein>
<dbReference type="EC" id="6.3.5.4" evidence="3"/>
<evidence type="ECO:0000256" key="8">
    <source>
        <dbReference type="ARBA" id="ARBA00048741"/>
    </source>
</evidence>
<reference evidence="14" key="1">
    <citation type="submission" date="2016-11" db="EMBL/GenBank/DDBJ databases">
        <authorList>
            <person name="Varghese N."/>
            <person name="Submissions S."/>
        </authorList>
    </citation>
    <scope>NUCLEOTIDE SEQUENCE [LARGE SCALE GENOMIC DNA]</scope>
    <source>
        <strain evidence="14">DSM 3071</strain>
    </source>
</reference>
<dbReference type="PIRSF" id="PIRSF001589">
    <property type="entry name" value="Asn_synthetase_glu-h"/>
    <property type="match status" value="1"/>
</dbReference>
<keyword evidence="4 10" id="KW-0547">Nucleotide-binding</keyword>
<keyword evidence="5 10" id="KW-0067">ATP-binding</keyword>
<dbReference type="GeneID" id="89511411"/>
<dbReference type="EMBL" id="FQXK01000010">
    <property type="protein sequence ID" value="SHI03380.1"/>
    <property type="molecule type" value="Genomic_DNA"/>
</dbReference>
<evidence type="ECO:0000313" key="13">
    <source>
        <dbReference type="EMBL" id="SHI03380.1"/>
    </source>
</evidence>
<evidence type="ECO:0000256" key="7">
    <source>
        <dbReference type="ARBA" id="ARBA00022962"/>
    </source>
</evidence>
<feature type="binding site" evidence="10">
    <location>
        <begin position="423"/>
        <end position="424"/>
    </location>
    <ligand>
        <name>ATP</name>
        <dbReference type="ChEBI" id="CHEBI:30616"/>
    </ligand>
</feature>
<dbReference type="GO" id="GO:0006529">
    <property type="term" value="P:asparagine biosynthetic process"/>
    <property type="evidence" value="ECO:0007669"/>
    <property type="project" value="UniProtKB-KW"/>
</dbReference>
<accession>A0A1M5XUA2</accession>
<dbReference type="PANTHER" id="PTHR43284">
    <property type="entry name" value="ASPARAGINE SYNTHETASE (GLUTAMINE-HYDROLYZING)"/>
    <property type="match status" value="1"/>
</dbReference>
<dbReference type="OrthoDB" id="9763290at2"/>
<dbReference type="InterPro" id="IPR014729">
    <property type="entry name" value="Rossmann-like_a/b/a_fold"/>
</dbReference>
<dbReference type="CDD" id="cd01991">
    <property type="entry name" value="Asn_synthase_B_C"/>
    <property type="match status" value="1"/>
</dbReference>
<evidence type="ECO:0000256" key="2">
    <source>
        <dbReference type="ARBA" id="ARBA00005752"/>
    </source>
</evidence>
<evidence type="ECO:0000256" key="4">
    <source>
        <dbReference type="ARBA" id="ARBA00022741"/>
    </source>
</evidence>
<dbReference type="InterPro" id="IPR051786">
    <property type="entry name" value="ASN_synthetase/amidase"/>
</dbReference>
<dbReference type="RefSeq" id="WP_073386503.1">
    <property type="nucleotide sequence ID" value="NZ_FQXK01000010.1"/>
</dbReference>
<name>A0A1M5XUA2_BUTFI</name>
<evidence type="ECO:0000259" key="12">
    <source>
        <dbReference type="PROSITE" id="PS51278"/>
    </source>
</evidence>
<dbReference type="AlphaFoldDB" id="A0A1M5XUA2"/>
<evidence type="ECO:0000256" key="9">
    <source>
        <dbReference type="PIRSR" id="PIRSR001589-1"/>
    </source>
</evidence>
<keyword evidence="9" id="KW-0028">Amino-acid biosynthesis</keyword>
<evidence type="ECO:0000256" key="6">
    <source>
        <dbReference type="ARBA" id="ARBA00022888"/>
    </source>
</evidence>
<dbReference type="InterPro" id="IPR033738">
    <property type="entry name" value="AsnB_N"/>
</dbReference>
<sequence>MCGISGLINYKGNVRAVIAGMNEHMKDRGPDADGIWISPDSKIALGHRRLAIRDLSSNGAQPMRSHSGRYMMVYNGEIYNASLLKDRLIKESFCKDSDFRGTSDTEILLEGIEAYGLYETLSVCKGMFAIAVYDTVTGRLQLARDRVGEKPLYYGFVGHDSFAFASDIGCFTCISEFEKKVNRAVLPLYFSHGYIPAPYSIYEDAYKLMPGTILTIDDPYAYFDPVSDGDFAQYYKNGKAGFCFNSSDYLNASSSKEVEKNTGDLCSENGHVYTIYWSMKEAADKGQNNLFTGSEQEAADELERLIKESIKGQMISDVPLGAFLSAGIDSSTIVSLMQQIAPGRVKTFTIGMHEEGFNEADIAGEIAGILGTEHTEMYIDDSDAKAVIPKLADMFGEPFADSSQIPTYLVSKMTRQHVTVSLSGDAGDELFCGYTSYRSIERIWNKTGKIPYPVRRASGALLSSIAQGDNAVRAALLKASDSAGLHMIEQDPYGYGRRIPIIGREACRDRYSKAVLYAGNTQGSYLDEVNHNIMLLDMNLYHPDDILVKVDRTAMAVSLETRVPFLDKDVVEFAWTLPIDYLRDEKVGKKVLRNILYRYVPKELMDRPKKGFSIPIMKWLLEPQLREWAESLIDPSKIKRQGFLNENEVTKLWNDFVTKGEWRLQIWYILMFQQWLESIGL</sequence>
<proteinExistence type="inferred from homology"/>
<dbReference type="InterPro" id="IPR001962">
    <property type="entry name" value="Asn_synthase"/>
</dbReference>
<dbReference type="SUPFAM" id="SSF56235">
    <property type="entry name" value="N-terminal nucleophile aminohydrolases (Ntn hydrolases)"/>
    <property type="match status" value="1"/>
</dbReference>
<dbReference type="CDD" id="cd00712">
    <property type="entry name" value="AsnB"/>
    <property type="match status" value="1"/>
</dbReference>
<organism evidence="13 14">
    <name type="scientific">Butyrivibrio fibrisolvens DSM 3071</name>
    <dbReference type="NCBI Taxonomy" id="1121131"/>
    <lineage>
        <taxon>Bacteria</taxon>
        <taxon>Bacillati</taxon>
        <taxon>Bacillota</taxon>
        <taxon>Clostridia</taxon>
        <taxon>Lachnospirales</taxon>
        <taxon>Lachnospiraceae</taxon>
        <taxon>Butyrivibrio</taxon>
    </lineage>
</organism>
<feature type="binding site" evidence="10">
    <location>
        <position position="350"/>
    </location>
    <ligand>
        <name>ATP</name>
        <dbReference type="ChEBI" id="CHEBI:30616"/>
    </ligand>
</feature>
<dbReference type="Gene3D" id="3.60.20.10">
    <property type="entry name" value="Glutamine Phosphoribosylpyrophosphate, subunit 1, domain 1"/>
    <property type="match status" value="1"/>
</dbReference>